<keyword evidence="4" id="KW-1185">Reference proteome</keyword>
<accession>A0A8J3K2Z4</accession>
<dbReference type="PANTHER" id="PTHR34136">
    <property type="match status" value="1"/>
</dbReference>
<dbReference type="NCBIfam" id="TIGR00696">
    <property type="entry name" value="wecG_tagA_cpsF"/>
    <property type="match status" value="1"/>
</dbReference>
<gene>
    <name evidence="3" type="ORF">Cch02nite_19630</name>
</gene>
<comment type="caution">
    <text evidence="3">The sequence shown here is derived from an EMBL/GenBank/DDBJ whole genome shotgun (WGS) entry which is preliminary data.</text>
</comment>
<dbReference type="InterPro" id="IPR004629">
    <property type="entry name" value="WecG_TagA_CpsF"/>
</dbReference>
<dbReference type="AlphaFoldDB" id="A0A8J3K2Z4"/>
<keyword evidence="1" id="KW-0328">Glycosyltransferase</keyword>
<name>A0A8J3K2Z4_9ACTN</name>
<dbReference type="EMBL" id="BONG01000009">
    <property type="protein sequence ID" value="GIF88519.1"/>
    <property type="molecule type" value="Genomic_DNA"/>
</dbReference>
<evidence type="ECO:0008006" key="5">
    <source>
        <dbReference type="Google" id="ProtNLM"/>
    </source>
</evidence>
<evidence type="ECO:0000313" key="4">
    <source>
        <dbReference type="Proteomes" id="UP000619293"/>
    </source>
</evidence>
<dbReference type="Pfam" id="PF03808">
    <property type="entry name" value="Glyco_tran_WecG"/>
    <property type="match status" value="1"/>
</dbReference>
<evidence type="ECO:0000313" key="3">
    <source>
        <dbReference type="EMBL" id="GIF88519.1"/>
    </source>
</evidence>
<dbReference type="PANTHER" id="PTHR34136:SF1">
    <property type="entry name" value="UDP-N-ACETYL-D-MANNOSAMINURONIC ACID TRANSFERASE"/>
    <property type="match status" value="1"/>
</dbReference>
<dbReference type="Proteomes" id="UP000619293">
    <property type="component" value="Unassembled WGS sequence"/>
</dbReference>
<evidence type="ECO:0000256" key="1">
    <source>
        <dbReference type="ARBA" id="ARBA00022676"/>
    </source>
</evidence>
<sequence>MSEFMAFTGTIYGRKVHLAGTWFDAVTEEAVAERVIAALERGDGGRILTPNVDIMRLASGRSARAAEIRGFLEDATMVVADGMPLVWASKLSRTPLPERVTGSGLIWSLSAALGRAGRSVYLLGGTPPDETGTDGAVKAASVLAAGCPGLRIAGQVAPPFGFDLDPDQCAQVYTDVIEAKPDFVFVGLGFPKQERVISDLRAELPFTWFIGCGAAIGFVAGELHRAPIWMQRSGLEWAHRLAQEPGRLAGRYLVHDLPYAARLLAGAALRRR</sequence>
<dbReference type="GO" id="GO:0016758">
    <property type="term" value="F:hexosyltransferase activity"/>
    <property type="evidence" value="ECO:0007669"/>
    <property type="project" value="TreeGrafter"/>
</dbReference>
<organism evidence="3 4">
    <name type="scientific">Catellatospora chokoriensis</name>
    <dbReference type="NCBI Taxonomy" id="310353"/>
    <lineage>
        <taxon>Bacteria</taxon>
        <taxon>Bacillati</taxon>
        <taxon>Actinomycetota</taxon>
        <taxon>Actinomycetes</taxon>
        <taxon>Micromonosporales</taxon>
        <taxon>Micromonosporaceae</taxon>
        <taxon>Catellatospora</taxon>
    </lineage>
</organism>
<protein>
    <recommendedName>
        <fullName evidence="5">N-acetylglucosaminyldiphosphoundecaprenol N-acetyl-beta-D-mannosaminyltransferase</fullName>
    </recommendedName>
</protein>
<reference evidence="3 4" key="1">
    <citation type="submission" date="2021-01" db="EMBL/GenBank/DDBJ databases">
        <title>Whole genome shotgun sequence of Catellatospora chokoriensis NBRC 107358.</title>
        <authorList>
            <person name="Komaki H."/>
            <person name="Tamura T."/>
        </authorList>
    </citation>
    <scope>NUCLEOTIDE SEQUENCE [LARGE SCALE GENOMIC DNA]</scope>
    <source>
        <strain evidence="3 4">NBRC 107358</strain>
    </source>
</reference>
<proteinExistence type="predicted"/>
<dbReference type="CDD" id="cd06533">
    <property type="entry name" value="Glyco_transf_WecG_TagA"/>
    <property type="match status" value="1"/>
</dbReference>
<evidence type="ECO:0000256" key="2">
    <source>
        <dbReference type="ARBA" id="ARBA00022679"/>
    </source>
</evidence>
<keyword evidence="2" id="KW-0808">Transferase</keyword>